<dbReference type="KEGG" id="kpin:30170664"/>
<feature type="transmembrane region" description="Helical" evidence="5">
    <location>
        <begin position="434"/>
        <end position="460"/>
    </location>
</feature>
<dbReference type="Proteomes" id="UP000094020">
    <property type="component" value="Chromosome 6"/>
</dbReference>
<reference evidence="7" key="2">
    <citation type="submission" date="2013-07" db="EMBL/GenBank/DDBJ databases">
        <authorList>
            <consortium name="The Broad Institute Genome Sequencing Platform"/>
            <person name="Cuomo C."/>
            <person name="Litvintseva A."/>
            <person name="Chen Y."/>
            <person name="Heitman J."/>
            <person name="Sun S."/>
            <person name="Springer D."/>
            <person name="Dromer F."/>
            <person name="Young S.K."/>
            <person name="Zeng Q."/>
            <person name="Gargeya S."/>
            <person name="Fitzgerald M."/>
            <person name="Abouelleil A."/>
            <person name="Alvarado L."/>
            <person name="Berlin A.M."/>
            <person name="Chapman S.B."/>
            <person name="Dewar J."/>
            <person name="Goldberg J."/>
            <person name="Griggs A."/>
            <person name="Gujja S."/>
            <person name="Hansen M."/>
            <person name="Howarth C."/>
            <person name="Imamovic A."/>
            <person name="Larimer J."/>
            <person name="McCowan C."/>
            <person name="Murphy C."/>
            <person name="Pearson M."/>
            <person name="Priest M."/>
            <person name="Roberts A."/>
            <person name="Saif S."/>
            <person name="Shea T."/>
            <person name="Sykes S."/>
            <person name="Wortman J."/>
            <person name="Nusbaum C."/>
            <person name="Birren B."/>
        </authorList>
    </citation>
    <scope>NUCLEOTIDE SEQUENCE</scope>
    <source>
        <strain evidence="7">CBS 10737</strain>
    </source>
</reference>
<reference evidence="7" key="4">
    <citation type="submission" date="2024-02" db="EMBL/GenBank/DDBJ databases">
        <title>Comparative genomics of Cryptococcus and Kwoniella reveals pathogenesis evolution and contrasting modes of karyotype evolution via chromosome fusion or intercentromeric recombination.</title>
        <authorList>
            <person name="Coelho M.A."/>
            <person name="David-Palma M."/>
            <person name="Shea T."/>
            <person name="Bowers K."/>
            <person name="McGinley-Smith S."/>
            <person name="Mohammad A.W."/>
            <person name="Gnirke A."/>
            <person name="Yurkov A.M."/>
            <person name="Nowrousian M."/>
            <person name="Sun S."/>
            <person name="Cuomo C.A."/>
            <person name="Heitman J."/>
        </authorList>
    </citation>
    <scope>NUCLEOTIDE SEQUENCE</scope>
    <source>
        <strain evidence="7">CBS 10737</strain>
    </source>
</reference>
<dbReference type="STRING" id="1296096.A0A1B9I7R9"/>
<dbReference type="InterPro" id="IPR011701">
    <property type="entry name" value="MFS"/>
</dbReference>
<reference evidence="6" key="1">
    <citation type="submission" date="2013-07" db="EMBL/GenBank/DDBJ databases">
        <title>The Genome Sequence of Cryptococcus pinus CBS10737.</title>
        <authorList>
            <consortium name="The Broad Institute Genome Sequencing Platform"/>
            <person name="Cuomo C."/>
            <person name="Litvintseva A."/>
            <person name="Chen Y."/>
            <person name="Heitman J."/>
            <person name="Sun S."/>
            <person name="Springer D."/>
            <person name="Dromer F."/>
            <person name="Young S.K."/>
            <person name="Zeng Q."/>
            <person name="Gargeya S."/>
            <person name="Fitzgerald M."/>
            <person name="Abouelleil A."/>
            <person name="Alvarado L."/>
            <person name="Berlin A.M."/>
            <person name="Chapman S.B."/>
            <person name="Dewar J."/>
            <person name="Goldberg J."/>
            <person name="Griggs A."/>
            <person name="Gujja S."/>
            <person name="Hansen M."/>
            <person name="Howarth C."/>
            <person name="Imamovic A."/>
            <person name="Larimer J."/>
            <person name="McCowan C."/>
            <person name="Murphy C."/>
            <person name="Pearson M."/>
            <person name="Priest M."/>
            <person name="Roberts A."/>
            <person name="Saif S."/>
            <person name="Shea T."/>
            <person name="Sykes S."/>
            <person name="Wortman J."/>
            <person name="Nusbaum C."/>
            <person name="Birren B."/>
        </authorList>
    </citation>
    <scope>NUCLEOTIDE SEQUENCE [LARGE SCALE GENOMIC DNA]</scope>
    <source>
        <strain evidence="6">CBS 10737</strain>
    </source>
</reference>
<name>A0A1B9I7R9_9TREE</name>
<dbReference type="PANTHER" id="PTHR23502:SF30">
    <property type="entry name" value="TRANSPORTER, PUTATIVE (AFU_ORTHOLOGUE AFUA_8G04702)-RELATED"/>
    <property type="match status" value="1"/>
</dbReference>
<dbReference type="PANTHER" id="PTHR23502">
    <property type="entry name" value="MAJOR FACILITATOR SUPERFAMILY"/>
    <property type="match status" value="1"/>
</dbReference>
<dbReference type="GO" id="GO:0022857">
    <property type="term" value="F:transmembrane transporter activity"/>
    <property type="evidence" value="ECO:0007669"/>
    <property type="project" value="InterPro"/>
</dbReference>
<evidence type="ECO:0008006" key="9">
    <source>
        <dbReference type="Google" id="ProtNLM"/>
    </source>
</evidence>
<evidence type="ECO:0000313" key="7">
    <source>
        <dbReference type="EMBL" id="WWC70805.1"/>
    </source>
</evidence>
<evidence type="ECO:0000256" key="2">
    <source>
        <dbReference type="ARBA" id="ARBA00022692"/>
    </source>
</evidence>
<sequence length="554" mass="61094">MMSPRVTDTTTREIPGTVRLFAENGELLQNTVELIPKPSDDPEDPLNWSPIRKSVNLACIIFYTFAVAVSATSLYSIYGPLSEATGLTLDELNVGAGYSYWAIGFSSCIFQPCAIAFGKRPVLILASLSGGLIFIWTIYVSGNGLWIFSRLLFGFTGGPSFCLVEIAITDVFFLHQRAFPLGLYVFVLYVGALVGPLLSGYVYEGLGWKAVIWFTTGLSLLATLIMLLAFEETNFTREEPSIALEVVAESHHSLRRTNVDEISSAAPVYPDDSKSKDINQDVMAVHPVVQRWVWPRVWQKPKVSPHALGIIKRGIIQPFALMRLPIILWCGVMYGVYQVFFNLFGFLSSGVLTAPPYNFGTGATGLTFLSPLLGTIPSAIWGGWLCDTYALRQARKNHGVSEAEHKLKLYIIPTILAPIGLLMMGLGPFYGTHWIVYVAGECILNIAGPLATLLIIAYAFDVFHSIDPEDNQGPKAAAQDCAPYLTAIVFIGMCVTFAFGYAITPWSFLWSFKLFGITAAIGVTALNATVLLILWYGRGMRYRGEGYYRKVINW</sequence>
<dbReference type="RefSeq" id="XP_019012799.1">
    <property type="nucleotide sequence ID" value="XM_019154059.1"/>
</dbReference>
<feature type="transmembrane region" description="Helical" evidence="5">
    <location>
        <begin position="210"/>
        <end position="230"/>
    </location>
</feature>
<protein>
    <recommendedName>
        <fullName evidence="9">Major facilitator superfamily (MFS) profile domain-containing protein</fullName>
    </recommendedName>
</protein>
<gene>
    <name evidence="6" type="ORF">I206_02295</name>
    <name evidence="7" type="ORF">I206_104757</name>
</gene>
<reference evidence="6" key="3">
    <citation type="submission" date="2016-07" db="EMBL/GenBank/DDBJ databases">
        <title>Evolution of pathogenesis and genome organization in the Tremellales.</title>
        <authorList>
            <person name="Cuomo C."/>
            <person name="Litvintseva A."/>
            <person name="Heitman J."/>
            <person name="Chen Y."/>
            <person name="Sun S."/>
            <person name="Springer D."/>
            <person name="Dromer F."/>
            <person name="Young S."/>
            <person name="Zeng Q."/>
            <person name="Chapman S."/>
            <person name="Gujja S."/>
            <person name="Saif S."/>
            <person name="Birren B."/>
        </authorList>
    </citation>
    <scope>NUCLEOTIDE SEQUENCE</scope>
    <source>
        <strain evidence="6">CBS 10737</strain>
    </source>
</reference>
<feature type="transmembrane region" description="Helical" evidence="5">
    <location>
        <begin position="407"/>
        <end position="428"/>
    </location>
</feature>
<dbReference type="SUPFAM" id="SSF103473">
    <property type="entry name" value="MFS general substrate transporter"/>
    <property type="match status" value="1"/>
</dbReference>
<comment type="subcellular location">
    <subcellularLocation>
        <location evidence="1">Membrane</location>
        <topology evidence="1">Multi-pass membrane protein</topology>
    </subcellularLocation>
</comment>
<dbReference type="AlphaFoldDB" id="A0A1B9I7R9"/>
<dbReference type="OrthoDB" id="5215911at2759"/>
<keyword evidence="2 5" id="KW-0812">Transmembrane</keyword>
<feature type="transmembrane region" description="Helical" evidence="5">
    <location>
        <begin position="98"/>
        <end position="117"/>
    </location>
</feature>
<feature type="transmembrane region" description="Helical" evidence="5">
    <location>
        <begin position="368"/>
        <end position="386"/>
    </location>
</feature>
<organism evidence="6">
    <name type="scientific">Kwoniella pini CBS 10737</name>
    <dbReference type="NCBI Taxonomy" id="1296096"/>
    <lineage>
        <taxon>Eukaryota</taxon>
        <taxon>Fungi</taxon>
        <taxon>Dikarya</taxon>
        <taxon>Basidiomycota</taxon>
        <taxon>Agaricomycotina</taxon>
        <taxon>Tremellomycetes</taxon>
        <taxon>Tremellales</taxon>
        <taxon>Cryptococcaceae</taxon>
        <taxon>Kwoniella</taxon>
    </lineage>
</organism>
<feature type="transmembrane region" description="Helical" evidence="5">
    <location>
        <begin position="481"/>
        <end position="503"/>
    </location>
</feature>
<keyword evidence="3 5" id="KW-1133">Transmembrane helix</keyword>
<feature type="transmembrane region" description="Helical" evidence="5">
    <location>
        <begin position="326"/>
        <end position="348"/>
    </location>
</feature>
<feature type="transmembrane region" description="Helical" evidence="5">
    <location>
        <begin position="151"/>
        <end position="174"/>
    </location>
</feature>
<keyword evidence="4 5" id="KW-0472">Membrane</keyword>
<evidence type="ECO:0000313" key="8">
    <source>
        <dbReference type="Proteomes" id="UP000094020"/>
    </source>
</evidence>
<evidence type="ECO:0000256" key="3">
    <source>
        <dbReference type="ARBA" id="ARBA00022989"/>
    </source>
</evidence>
<dbReference type="EMBL" id="CP144524">
    <property type="protein sequence ID" value="WWC70805.1"/>
    <property type="molecule type" value="Genomic_DNA"/>
</dbReference>
<feature type="transmembrane region" description="Helical" evidence="5">
    <location>
        <begin position="122"/>
        <end position="139"/>
    </location>
</feature>
<dbReference type="Gene3D" id="1.20.1250.20">
    <property type="entry name" value="MFS general substrate transporter like domains"/>
    <property type="match status" value="1"/>
</dbReference>
<dbReference type="EMBL" id="KV700115">
    <property type="protein sequence ID" value="OCF51580.1"/>
    <property type="molecule type" value="Genomic_DNA"/>
</dbReference>
<accession>A0A1B9I7R9</accession>
<dbReference type="GeneID" id="30170664"/>
<feature type="transmembrane region" description="Helical" evidence="5">
    <location>
        <begin position="515"/>
        <end position="536"/>
    </location>
</feature>
<keyword evidence="8" id="KW-1185">Reference proteome</keyword>
<feature type="transmembrane region" description="Helical" evidence="5">
    <location>
        <begin position="181"/>
        <end position="198"/>
    </location>
</feature>
<evidence type="ECO:0000313" key="6">
    <source>
        <dbReference type="EMBL" id="OCF51580.1"/>
    </source>
</evidence>
<dbReference type="GO" id="GO:0005886">
    <property type="term" value="C:plasma membrane"/>
    <property type="evidence" value="ECO:0007669"/>
    <property type="project" value="TreeGrafter"/>
</dbReference>
<dbReference type="Pfam" id="PF07690">
    <property type="entry name" value="MFS_1"/>
    <property type="match status" value="1"/>
</dbReference>
<feature type="transmembrane region" description="Helical" evidence="5">
    <location>
        <begin position="55"/>
        <end position="78"/>
    </location>
</feature>
<proteinExistence type="predicted"/>
<evidence type="ECO:0000256" key="5">
    <source>
        <dbReference type="SAM" id="Phobius"/>
    </source>
</evidence>
<evidence type="ECO:0000256" key="1">
    <source>
        <dbReference type="ARBA" id="ARBA00004141"/>
    </source>
</evidence>
<dbReference type="InterPro" id="IPR036259">
    <property type="entry name" value="MFS_trans_sf"/>
</dbReference>
<evidence type="ECO:0000256" key="4">
    <source>
        <dbReference type="ARBA" id="ARBA00023136"/>
    </source>
</evidence>